<keyword evidence="1" id="KW-1133">Transmembrane helix</keyword>
<dbReference type="Proteomes" id="UP000475862">
    <property type="component" value="Unassembled WGS sequence"/>
</dbReference>
<keyword evidence="1" id="KW-0812">Transmembrane</keyword>
<feature type="transmembrane region" description="Helical" evidence="1">
    <location>
        <begin position="163"/>
        <end position="186"/>
    </location>
</feature>
<keyword evidence="3" id="KW-1185">Reference proteome</keyword>
<proteinExistence type="predicted"/>
<evidence type="ECO:0000313" key="2">
    <source>
        <dbReference type="EMBL" id="KAE9541102.1"/>
    </source>
</evidence>
<organism evidence="2 3">
    <name type="scientific">Aphis glycines</name>
    <name type="common">Soybean aphid</name>
    <dbReference type="NCBI Taxonomy" id="307491"/>
    <lineage>
        <taxon>Eukaryota</taxon>
        <taxon>Metazoa</taxon>
        <taxon>Ecdysozoa</taxon>
        <taxon>Arthropoda</taxon>
        <taxon>Hexapoda</taxon>
        <taxon>Insecta</taxon>
        <taxon>Pterygota</taxon>
        <taxon>Neoptera</taxon>
        <taxon>Paraneoptera</taxon>
        <taxon>Hemiptera</taxon>
        <taxon>Sternorrhyncha</taxon>
        <taxon>Aphidomorpha</taxon>
        <taxon>Aphidoidea</taxon>
        <taxon>Aphididae</taxon>
        <taxon>Aphidini</taxon>
        <taxon>Aphis</taxon>
        <taxon>Aphis</taxon>
    </lineage>
</organism>
<protein>
    <submittedName>
        <fullName evidence="2">Uncharacterized protein</fullName>
    </submittedName>
</protein>
<dbReference type="EMBL" id="VYZN01000013">
    <property type="protein sequence ID" value="KAE9541102.1"/>
    <property type="molecule type" value="Genomic_DNA"/>
</dbReference>
<accession>A0A6G0TXT8</accession>
<evidence type="ECO:0000256" key="1">
    <source>
        <dbReference type="SAM" id="Phobius"/>
    </source>
</evidence>
<comment type="caution">
    <text evidence="2">The sequence shown here is derived from an EMBL/GenBank/DDBJ whole genome shotgun (WGS) entry which is preliminary data.</text>
</comment>
<dbReference type="AlphaFoldDB" id="A0A6G0TXT8"/>
<keyword evidence="1" id="KW-0472">Membrane</keyword>
<name>A0A6G0TXT8_APHGL</name>
<evidence type="ECO:0000313" key="3">
    <source>
        <dbReference type="Proteomes" id="UP000475862"/>
    </source>
</evidence>
<reference evidence="2 3" key="1">
    <citation type="submission" date="2019-08" db="EMBL/GenBank/DDBJ databases">
        <title>The genome of the soybean aphid Biotype 1, its phylome, world population structure and adaptation to the North American continent.</title>
        <authorList>
            <person name="Giordano R."/>
            <person name="Donthu R.K."/>
            <person name="Hernandez A.G."/>
            <person name="Wright C.L."/>
            <person name="Zimin A.V."/>
        </authorList>
    </citation>
    <scope>NUCLEOTIDE SEQUENCE [LARGE SCALE GENOMIC DNA]</scope>
    <source>
        <tissue evidence="2">Whole aphids</tissue>
    </source>
</reference>
<sequence length="383" mass="45237">MIPIIGYKLSTSIIYNKLKVKCGVVDQKLNLVDIVWHIFNQIYTYLHKNIKMSAKYFHQTIIQAKDFHFYLSSIATFLQNNIICCAPYLNISNLYKVSCQDFDNFKYIQYTIAPQTFLIFHSVNNIILFNKTEEKFKRNDFFNFSFNYKRSYSFIPEQFNIDILVFMVYITVVVQNFCITFGIWIYEQRTKAIMFFASKIEELYHSLHSKYNILLNKLKCINQYCNLFILQNIRVLSINYLPFHNHLKPTGNTLHQTINVYHEEILSLNFQFYNPSNDIILDILHCRKPNKGISVTTTRVNGGRPLHTYKTSQNIYSEDWEACSCRTANRIQNDSLYFIIRMRKIAVLRRQSDAVRGSPLGDHNSMLPKTLTTIDTYMIYAKI</sequence>
<gene>
    <name evidence="2" type="ORF">AGLY_004347</name>
</gene>